<reference evidence="1 2" key="1">
    <citation type="submission" date="2020-04" db="EMBL/GenBank/DDBJ databases">
        <authorList>
            <person name="De Canck E."/>
        </authorList>
    </citation>
    <scope>NUCLEOTIDE SEQUENCE [LARGE SCALE GENOMIC DNA]</scope>
    <source>
        <strain evidence="1 2">LMG 28614</strain>
    </source>
</reference>
<protein>
    <submittedName>
        <fullName evidence="1">Uncharacterized protein</fullName>
    </submittedName>
</protein>
<dbReference type="EMBL" id="CADIKK010000033">
    <property type="protein sequence ID" value="CAB3802765.1"/>
    <property type="molecule type" value="Genomic_DNA"/>
</dbReference>
<dbReference type="RefSeq" id="WP_175152693.1">
    <property type="nucleotide sequence ID" value="NZ_CADIKK010000033.1"/>
</dbReference>
<evidence type="ECO:0000313" key="2">
    <source>
        <dbReference type="Proteomes" id="UP000494365"/>
    </source>
</evidence>
<accession>A0A6S7BL65</accession>
<organism evidence="1 2">
    <name type="scientific">Paraburkholderia ultramafica</name>
    <dbReference type="NCBI Taxonomy" id="1544867"/>
    <lineage>
        <taxon>Bacteria</taxon>
        <taxon>Pseudomonadati</taxon>
        <taxon>Pseudomonadota</taxon>
        <taxon>Betaproteobacteria</taxon>
        <taxon>Burkholderiales</taxon>
        <taxon>Burkholderiaceae</taxon>
        <taxon>Paraburkholderia</taxon>
    </lineage>
</organism>
<sequence length="76" mass="8807">MWELNKNDRSKDWKAVGTFASIQEATKRIIELEAKPVSGIHLEMFVETNYGSDEEFLGYFEYTGAKSLYVIKRVLN</sequence>
<gene>
    <name evidence="1" type="ORF">LMG28614_05692</name>
</gene>
<dbReference type="Proteomes" id="UP000494365">
    <property type="component" value="Unassembled WGS sequence"/>
</dbReference>
<dbReference type="AlphaFoldDB" id="A0A6S7BL65"/>
<proteinExistence type="predicted"/>
<keyword evidence="2" id="KW-1185">Reference proteome</keyword>
<evidence type="ECO:0000313" key="1">
    <source>
        <dbReference type="EMBL" id="CAB3802765.1"/>
    </source>
</evidence>
<name>A0A6S7BL65_9BURK</name>